<dbReference type="Pfam" id="PF10079">
    <property type="entry name" value="Rossmann-like_BshC"/>
    <property type="match status" value="1"/>
</dbReference>
<feature type="domain" description="Bacillithiol biosynthesis BshC C-terminal coiled-coil" evidence="4">
    <location>
        <begin position="375"/>
        <end position="529"/>
    </location>
</feature>
<dbReference type="NCBIfam" id="TIGR03998">
    <property type="entry name" value="thiol_BshC"/>
    <property type="match status" value="1"/>
</dbReference>
<accession>A0A1G7WFL7</accession>
<comment type="similarity">
    <text evidence="2">Belongs to the BshC family.</text>
</comment>
<dbReference type="Proteomes" id="UP000199296">
    <property type="component" value="Unassembled WGS sequence"/>
</dbReference>
<dbReference type="GO" id="GO:0016874">
    <property type="term" value="F:ligase activity"/>
    <property type="evidence" value="ECO:0007669"/>
    <property type="project" value="UniProtKB-UniRule"/>
</dbReference>
<name>A0A1G7WFL7_9FLAO</name>
<dbReference type="RefSeq" id="WP_093367458.1">
    <property type="nucleotide sequence ID" value="NZ_FNCW01000005.1"/>
</dbReference>
<evidence type="ECO:0000313" key="5">
    <source>
        <dbReference type="EMBL" id="SDG70751.1"/>
    </source>
</evidence>
<evidence type="ECO:0000256" key="1">
    <source>
        <dbReference type="ARBA" id="ARBA00022598"/>
    </source>
</evidence>
<dbReference type="AlphaFoldDB" id="A0A1G7WFL7"/>
<keyword evidence="2" id="KW-0175">Coiled coil</keyword>
<dbReference type="InterPro" id="IPR011199">
    <property type="entry name" value="Bacillithiol_biosynth_BshC"/>
</dbReference>
<evidence type="ECO:0000313" key="6">
    <source>
        <dbReference type="Proteomes" id="UP000199296"/>
    </source>
</evidence>
<evidence type="ECO:0000259" key="4">
    <source>
        <dbReference type="Pfam" id="PF24850"/>
    </source>
</evidence>
<dbReference type="HAMAP" id="MF_01867">
    <property type="entry name" value="BshC"/>
    <property type="match status" value="1"/>
</dbReference>
<reference evidence="5 6" key="1">
    <citation type="submission" date="2016-10" db="EMBL/GenBank/DDBJ databases">
        <authorList>
            <person name="de Groot N.N."/>
        </authorList>
    </citation>
    <scope>NUCLEOTIDE SEQUENCE [LARGE SCALE GENOMIC DNA]</scope>
    <source>
        <strain evidence="5 6">DSM 19803</strain>
    </source>
</reference>
<dbReference type="EC" id="6.-.-.-" evidence="2"/>
<sequence>MADCLPFRSTGFFSDLILDYIEEKKSLKPYYNRFPSVGNFKSQIEEKSKSYSHDHRPGLVEVLKLQYEALSTSEATQHHLDLLLEHSTFTVTTGHQLNLFTGPLYFLYKIVSTINAAKQLKENYPDSNFVPIYWMASEDHDFDEINFFNFKEQKLEWKREAEGAVGHLSTSGLEELAQSLEKEFGKSENAEYLKGLFKVAYLEHETLASATRFLANELFGDYGLVILDADDARVKSMFSSHIKNDLLYHTAFRQTEKQAGKLAELGYNVQVNPREINLFYMHKGIRKRIVKQDDDYCVLETELRFSEQGILNLVDEYPERFSPNVVMRPLYQEVILPNLAYIGGGGELAYWLELKSLFEAENVAFPMLMLRNSVLLYSDKISRKLKKLETSIQDLFLSPEALEAKQTKKNSSIEIDFESQKKHLEKQFDDLYELAAKTDPSFYGAVAAQEKKQKNGLDHLEKRLLNAQKRKLKEENDRVLELQALLFPNRSLQERILNFSEIYVDYGDRLIPELMEELDPFQFEFLCLELTIYNTKS</sequence>
<feature type="coiled-coil region" evidence="2">
    <location>
        <begin position="450"/>
        <end position="485"/>
    </location>
</feature>
<dbReference type="InterPro" id="IPR055399">
    <property type="entry name" value="CC_BshC"/>
</dbReference>
<organism evidence="5 6">
    <name type="scientific">Psychroflexus sediminis</name>
    <dbReference type="NCBI Taxonomy" id="470826"/>
    <lineage>
        <taxon>Bacteria</taxon>
        <taxon>Pseudomonadati</taxon>
        <taxon>Bacteroidota</taxon>
        <taxon>Flavobacteriia</taxon>
        <taxon>Flavobacteriales</taxon>
        <taxon>Flavobacteriaceae</taxon>
        <taxon>Psychroflexus</taxon>
    </lineage>
</organism>
<keyword evidence="6" id="KW-1185">Reference proteome</keyword>
<evidence type="ECO:0000259" key="3">
    <source>
        <dbReference type="Pfam" id="PF10079"/>
    </source>
</evidence>
<proteinExistence type="inferred from homology"/>
<dbReference type="InterPro" id="IPR055398">
    <property type="entry name" value="Rossmann-like_BshC"/>
</dbReference>
<protein>
    <recommendedName>
        <fullName evidence="2">Putative cysteine ligase BshC</fullName>
        <ecNumber evidence="2">6.-.-.-</ecNumber>
    </recommendedName>
</protein>
<dbReference type="Pfam" id="PF24850">
    <property type="entry name" value="CC_BshC"/>
    <property type="match status" value="1"/>
</dbReference>
<keyword evidence="1 2" id="KW-0436">Ligase</keyword>
<gene>
    <name evidence="2" type="primary">bshC</name>
    <name evidence="5" type="ORF">SAMN04488027_105195</name>
</gene>
<dbReference type="EMBL" id="FNCW01000005">
    <property type="protein sequence ID" value="SDG70751.1"/>
    <property type="molecule type" value="Genomic_DNA"/>
</dbReference>
<dbReference type="OrthoDB" id="9765151at2"/>
<feature type="domain" description="Bacillithiol biosynthesis BshC N-terminal Rossmann-like" evidence="3">
    <location>
        <begin position="3"/>
        <end position="372"/>
    </location>
</feature>
<dbReference type="PIRSF" id="PIRSF012535">
    <property type="entry name" value="UCP012535"/>
    <property type="match status" value="1"/>
</dbReference>
<dbReference type="STRING" id="470826.SAMN04488027_105195"/>
<evidence type="ECO:0000256" key="2">
    <source>
        <dbReference type="HAMAP-Rule" id="MF_01867"/>
    </source>
</evidence>